<dbReference type="OrthoDB" id="3194910at2"/>
<dbReference type="SUPFAM" id="SSF142906">
    <property type="entry name" value="YjbR-like"/>
    <property type="match status" value="1"/>
</dbReference>
<organism evidence="1 2">
    <name type="scientific">Commensalibacter papalotli</name>
    <name type="common">ex Servin-Garciduenas et al. 2014</name>
    <dbReference type="NCBI Taxonomy" id="1208583"/>
    <lineage>
        <taxon>Bacteria</taxon>
        <taxon>Pseudomonadati</taxon>
        <taxon>Pseudomonadota</taxon>
        <taxon>Alphaproteobacteria</taxon>
        <taxon>Acetobacterales</taxon>
        <taxon>Acetobacteraceae</taxon>
    </lineage>
</organism>
<sequence>MNRQDLLAYAKENFKTIPDYPWLRFSEYVVLRHQGNKKWYGLVMNVSGDRLGLKSKDHVDILNVKVNPESSYFLQLKPYIFPAYHMNREHWVSILLNGSASDDEIILLLEQSYKLTK</sequence>
<dbReference type="eggNOG" id="COG2315">
    <property type="taxonomic scope" value="Bacteria"/>
</dbReference>
<accession>W7DNV2</accession>
<protein>
    <recommendedName>
        <fullName evidence="3">MmcQ/YjbR family DNA-binding protein</fullName>
    </recommendedName>
</protein>
<name>W7DNV2_9PROT</name>
<evidence type="ECO:0008006" key="3">
    <source>
        <dbReference type="Google" id="ProtNLM"/>
    </source>
</evidence>
<dbReference type="Proteomes" id="UP000019250">
    <property type="component" value="Unassembled WGS sequence"/>
</dbReference>
<evidence type="ECO:0000313" key="2">
    <source>
        <dbReference type="Proteomes" id="UP000019250"/>
    </source>
</evidence>
<evidence type="ECO:0000313" key="1">
    <source>
        <dbReference type="EMBL" id="EUK18967.1"/>
    </source>
</evidence>
<proteinExistence type="predicted"/>
<keyword evidence="2" id="KW-1185">Reference proteome</keyword>
<gene>
    <name evidence="1" type="ORF">COMX_04435</name>
</gene>
<dbReference type="InterPro" id="IPR038056">
    <property type="entry name" value="YjbR-like_sf"/>
</dbReference>
<reference evidence="1 2" key="1">
    <citation type="journal article" date="2014" name="Genome Announc.">
        <title>Draft Genome Sequence of Commensalibacter papalotli MX01, a Symbiont Identified from the Guts of Overwintering Monarch Butterflies.</title>
        <authorList>
            <person name="Servin-Garciduenas L.E."/>
            <person name="Sanchez-Quinto A."/>
            <person name="Martinez-Romero E."/>
        </authorList>
    </citation>
    <scope>NUCLEOTIDE SEQUENCE [LARGE SCALE GENOMIC DNA]</scope>
    <source>
        <strain evidence="2">MX-MONARCH01</strain>
    </source>
</reference>
<dbReference type="Gene3D" id="3.90.1150.30">
    <property type="match status" value="1"/>
</dbReference>
<dbReference type="EMBL" id="ATSX01000001">
    <property type="protein sequence ID" value="EUK18967.1"/>
    <property type="molecule type" value="Genomic_DNA"/>
</dbReference>
<dbReference type="PANTHER" id="PTHR35145">
    <property type="entry name" value="CYTOPLASMIC PROTEIN-RELATED"/>
    <property type="match status" value="1"/>
</dbReference>
<dbReference type="Pfam" id="PF04237">
    <property type="entry name" value="YjbR"/>
    <property type="match status" value="1"/>
</dbReference>
<dbReference type="RefSeq" id="WP_034337501.1">
    <property type="nucleotide sequence ID" value="NZ_ATSX01000001.1"/>
</dbReference>
<dbReference type="InterPro" id="IPR058532">
    <property type="entry name" value="YjbR/MT2646/Rv2570-like"/>
</dbReference>
<dbReference type="STRING" id="1208583.COMX_04435"/>
<comment type="caution">
    <text evidence="1">The sequence shown here is derived from an EMBL/GenBank/DDBJ whole genome shotgun (WGS) entry which is preliminary data.</text>
</comment>
<dbReference type="PANTHER" id="PTHR35145:SF1">
    <property type="entry name" value="CYTOPLASMIC PROTEIN"/>
    <property type="match status" value="1"/>
</dbReference>
<dbReference type="InterPro" id="IPR007351">
    <property type="entry name" value="YjbR"/>
</dbReference>
<dbReference type="AlphaFoldDB" id="W7DNV2"/>